<feature type="domain" description="Sulfotransferase" evidence="1">
    <location>
        <begin position="17"/>
        <end position="204"/>
    </location>
</feature>
<evidence type="ECO:0000259" key="1">
    <source>
        <dbReference type="Pfam" id="PF00685"/>
    </source>
</evidence>
<dbReference type="EMBL" id="QUOT01000001">
    <property type="protein sequence ID" value="REL30182.1"/>
    <property type="molecule type" value="Genomic_DNA"/>
</dbReference>
<accession>A0A3E0U2D4</accession>
<evidence type="ECO:0000313" key="2">
    <source>
        <dbReference type="EMBL" id="REL30182.1"/>
    </source>
</evidence>
<proteinExistence type="predicted"/>
<organism evidence="2 3">
    <name type="scientific">Thalassotalea euphylliae</name>
    <dbReference type="NCBI Taxonomy" id="1655234"/>
    <lineage>
        <taxon>Bacteria</taxon>
        <taxon>Pseudomonadati</taxon>
        <taxon>Pseudomonadota</taxon>
        <taxon>Gammaproteobacteria</taxon>
        <taxon>Alteromonadales</taxon>
        <taxon>Colwelliaceae</taxon>
        <taxon>Thalassotalea</taxon>
    </lineage>
</organism>
<reference evidence="3" key="1">
    <citation type="submission" date="2018-08" db="EMBL/GenBank/DDBJ databases">
        <title>Thalassotalea euphylliae genome.</title>
        <authorList>
            <person name="Summers S."/>
            <person name="Rice S.A."/>
            <person name="Freckelton M.L."/>
            <person name="Nedved B.T."/>
            <person name="Hadfield M.G."/>
        </authorList>
    </citation>
    <scope>NUCLEOTIDE SEQUENCE [LARGE SCALE GENOMIC DNA]</scope>
    <source>
        <strain evidence="3">H3</strain>
    </source>
</reference>
<sequence>MHSILNFFKREKEVSNLYIVSYPRSGHHAMIGFLNNITDFSNHYCEFYTCTRHNGEAIDCKQSKLSHRFKRHNCGAGNKYLKNHDFDLKLPFKSHHKYIVQYRHPFYSIESWYEMESGKGKKTGDWAAFFNEKLGFWQKFMHKWVVKHGVKDNVILVNYDELASRDKIISIAEFADCDLKGNIENFRPNFKKQTRILKRTSLQMTEKELEILPLLKKLGIKPIFN</sequence>
<dbReference type="GO" id="GO:0008146">
    <property type="term" value="F:sulfotransferase activity"/>
    <property type="evidence" value="ECO:0007669"/>
    <property type="project" value="InterPro"/>
</dbReference>
<dbReference type="InterPro" id="IPR027417">
    <property type="entry name" value="P-loop_NTPase"/>
</dbReference>
<dbReference type="InterPro" id="IPR000863">
    <property type="entry name" value="Sulfotransferase_dom"/>
</dbReference>
<gene>
    <name evidence="2" type="ORF">DXX94_05400</name>
</gene>
<dbReference type="Pfam" id="PF00685">
    <property type="entry name" value="Sulfotransfer_1"/>
    <property type="match status" value="1"/>
</dbReference>
<protein>
    <recommendedName>
        <fullName evidence="1">Sulfotransferase domain-containing protein</fullName>
    </recommendedName>
</protein>
<dbReference type="Proteomes" id="UP000256899">
    <property type="component" value="Unassembled WGS sequence"/>
</dbReference>
<dbReference type="SUPFAM" id="SSF52540">
    <property type="entry name" value="P-loop containing nucleoside triphosphate hydrolases"/>
    <property type="match status" value="1"/>
</dbReference>
<name>A0A3E0U2D4_9GAMM</name>
<dbReference type="AlphaFoldDB" id="A0A3E0U2D4"/>
<evidence type="ECO:0000313" key="3">
    <source>
        <dbReference type="Proteomes" id="UP000256899"/>
    </source>
</evidence>
<dbReference type="Gene3D" id="3.40.50.300">
    <property type="entry name" value="P-loop containing nucleotide triphosphate hydrolases"/>
    <property type="match status" value="1"/>
</dbReference>
<comment type="caution">
    <text evidence="2">The sequence shown here is derived from an EMBL/GenBank/DDBJ whole genome shotgun (WGS) entry which is preliminary data.</text>
</comment>
<keyword evidence="3" id="KW-1185">Reference proteome</keyword>
<dbReference type="RefSeq" id="WP_116014359.1">
    <property type="nucleotide sequence ID" value="NZ_QUOT01000001.1"/>
</dbReference>